<keyword evidence="6" id="KW-0524">Neurogenesis</keyword>
<dbReference type="InterPro" id="IPR048696">
    <property type="entry name" value="SHQ1-like_CS"/>
</dbReference>
<proteinExistence type="predicted"/>
<dbReference type="SUPFAM" id="SSF48452">
    <property type="entry name" value="TPR-like"/>
    <property type="match status" value="2"/>
</dbReference>
<evidence type="ECO:0000256" key="10">
    <source>
        <dbReference type="ARBA" id="ARBA00024430"/>
    </source>
</evidence>
<reference evidence="14 15" key="1">
    <citation type="submission" date="2024-03" db="EMBL/GenBank/DDBJ databases">
        <title>Complete genome sequence of the green alga Chloropicon roscoffensis RCC1871.</title>
        <authorList>
            <person name="Lemieux C."/>
            <person name="Pombert J.-F."/>
            <person name="Otis C."/>
            <person name="Turmel M."/>
        </authorList>
    </citation>
    <scope>NUCLEOTIDE SEQUENCE [LARGE SCALE GENOMIC DNA]</scope>
    <source>
        <strain evidence="14 15">RCC1871</strain>
    </source>
</reference>
<dbReference type="AlphaFoldDB" id="A0AAX4PE09"/>
<keyword evidence="4" id="KW-0677">Repeat</keyword>
<feature type="repeat" description="TPR" evidence="11">
    <location>
        <begin position="302"/>
        <end position="335"/>
    </location>
</feature>
<feature type="compositionally biased region" description="Acidic residues" evidence="12">
    <location>
        <begin position="195"/>
        <end position="204"/>
    </location>
</feature>
<dbReference type="Gene3D" id="1.25.40.10">
    <property type="entry name" value="Tetratricopeptide repeat domain"/>
    <property type="match status" value="2"/>
</dbReference>
<feature type="compositionally biased region" description="Acidic residues" evidence="12">
    <location>
        <begin position="214"/>
        <end position="239"/>
    </location>
</feature>
<dbReference type="CDD" id="cd06469">
    <property type="entry name" value="p23_DYX1C1_like"/>
    <property type="match status" value="1"/>
</dbReference>
<dbReference type="EMBL" id="CP151509">
    <property type="protein sequence ID" value="WZN64286.1"/>
    <property type="molecule type" value="Genomic_DNA"/>
</dbReference>
<dbReference type="SUPFAM" id="SSF49764">
    <property type="entry name" value="HSP20-like chaperones"/>
    <property type="match status" value="1"/>
</dbReference>
<dbReference type="Gene3D" id="2.60.40.790">
    <property type="match status" value="1"/>
</dbReference>
<sequence length="661" mass="74335">MAPLSPEWSFRQTETTLTADVKVRGVSKKACDIFLSDRFLKVNAPPYLLALDLWGEIDEERSTATVSQGSVTVHMRKAEPGAWDNLHVPLGDRSTRAEVLERRKESIERAHRKLEQRRLEKVALKEREKQEAQDRSLELDRKKRQAIDDAKEQELRDARQEISAFKTKTRAPPSPLPGSDPREEEMRRALGAADTDSEDDEGDSVADLAMATDSEGEAADDVDQENQEGEEEEDCEEEDEIVILPPPRETMPSVEVEFTPTIVDNLPAREGREEELKLIRRSQGKADAQDDGEETDLTERHPVFLKDKGDKMSKHGNFKGALRAYSRALVLDPNHLLCLCNRSMCYLRLGEAALAEADCRRAIEMIEGGKASTSAPELGDVDKKAVLRIKMSGRLAKALAAQDRTKEVIEELETALKLSGRYPEIQTSIQRDLDDALACERVSFEGDWNQLTDLSAAKLKPKIESIKKLADMRIKQQDPKGALRVYAQIADFISEVQERCDVSSVQLVDREFLLEMKLACFSNSASAHLMLGDYVSSIESCKGAILVVATLFKLYFDVPEIEKNDREVDSLIQMTTRLLELSKGTPSSNSRLFQGKREKYVLSLVRILRRMSFAYSHLKEYKEGLKILQLGLTLTQSSAELGGMATEITKDLRVLQEHTVK</sequence>
<dbReference type="GO" id="GO:0120293">
    <property type="term" value="C:dynein axonemal particle"/>
    <property type="evidence" value="ECO:0007669"/>
    <property type="project" value="UniProtKB-SubCell"/>
</dbReference>
<evidence type="ECO:0000256" key="12">
    <source>
        <dbReference type="SAM" id="MobiDB-lite"/>
    </source>
</evidence>
<comment type="subcellular location">
    <subcellularLocation>
        <location evidence="2">Cell projection</location>
        <location evidence="2">Neuron projection</location>
    </subcellularLocation>
    <subcellularLocation>
        <location evidence="9">Dynein axonemal particle</location>
    </subcellularLocation>
    <subcellularLocation>
        <location evidence="1">Nucleus</location>
    </subcellularLocation>
</comment>
<accession>A0AAX4PE09</accession>
<evidence type="ECO:0000256" key="7">
    <source>
        <dbReference type="ARBA" id="ARBA00023242"/>
    </source>
</evidence>
<dbReference type="Proteomes" id="UP001472866">
    <property type="component" value="Chromosome 09"/>
</dbReference>
<evidence type="ECO:0000313" key="15">
    <source>
        <dbReference type="Proteomes" id="UP001472866"/>
    </source>
</evidence>
<dbReference type="PANTHER" id="PTHR46492:SF1">
    <property type="entry name" value="DYNEIN AXONEMAL ASSEMBLY FACTOR 4"/>
    <property type="match status" value="1"/>
</dbReference>
<dbReference type="PANTHER" id="PTHR46492">
    <property type="entry name" value="DYNEIN ASSEMBLY FACTOR 4, AXONEMAL"/>
    <property type="match status" value="1"/>
</dbReference>
<dbReference type="InterPro" id="IPR019734">
    <property type="entry name" value="TPR_rpt"/>
</dbReference>
<evidence type="ECO:0000256" key="1">
    <source>
        <dbReference type="ARBA" id="ARBA00004123"/>
    </source>
</evidence>
<protein>
    <recommendedName>
        <fullName evidence="10">Dynein axonemal assembly factor 4</fullName>
    </recommendedName>
</protein>
<dbReference type="InterPro" id="IPR008978">
    <property type="entry name" value="HSP20-like_chaperone"/>
</dbReference>
<keyword evidence="3" id="KW-0963">Cytoplasm</keyword>
<keyword evidence="5 11" id="KW-0802">TPR repeat</keyword>
<dbReference type="GO" id="GO:0036158">
    <property type="term" value="P:outer dynein arm assembly"/>
    <property type="evidence" value="ECO:0007669"/>
    <property type="project" value="TreeGrafter"/>
</dbReference>
<evidence type="ECO:0000256" key="2">
    <source>
        <dbReference type="ARBA" id="ARBA00004487"/>
    </source>
</evidence>
<dbReference type="GO" id="GO:0036159">
    <property type="term" value="P:inner dynein arm assembly"/>
    <property type="evidence" value="ECO:0007669"/>
    <property type="project" value="TreeGrafter"/>
</dbReference>
<evidence type="ECO:0000256" key="4">
    <source>
        <dbReference type="ARBA" id="ARBA00022737"/>
    </source>
</evidence>
<evidence type="ECO:0000313" key="14">
    <source>
        <dbReference type="EMBL" id="WZN64286.1"/>
    </source>
</evidence>
<evidence type="ECO:0000259" key="13">
    <source>
        <dbReference type="PROSITE" id="PS51203"/>
    </source>
</evidence>
<dbReference type="InterPro" id="IPR011990">
    <property type="entry name" value="TPR-like_helical_dom_sf"/>
</dbReference>
<keyword evidence="7" id="KW-0539">Nucleus</keyword>
<feature type="domain" description="CS" evidence="13">
    <location>
        <begin position="3"/>
        <end position="87"/>
    </location>
</feature>
<dbReference type="PROSITE" id="PS51203">
    <property type="entry name" value="CS"/>
    <property type="match status" value="1"/>
</dbReference>
<keyword evidence="15" id="KW-1185">Reference proteome</keyword>
<dbReference type="InterPro" id="IPR037894">
    <property type="entry name" value="CS_DYX1C1"/>
</dbReference>
<dbReference type="InterPro" id="IPR052004">
    <property type="entry name" value="Dynein_assembly_factor_4"/>
</dbReference>
<evidence type="ECO:0000256" key="3">
    <source>
        <dbReference type="ARBA" id="ARBA00022490"/>
    </source>
</evidence>
<dbReference type="GO" id="GO:0003341">
    <property type="term" value="P:cilium movement"/>
    <property type="evidence" value="ECO:0007669"/>
    <property type="project" value="InterPro"/>
</dbReference>
<gene>
    <name evidence="14" type="ORF">HKI87_09g58410</name>
</gene>
<evidence type="ECO:0000256" key="5">
    <source>
        <dbReference type="ARBA" id="ARBA00022803"/>
    </source>
</evidence>
<evidence type="ECO:0000256" key="11">
    <source>
        <dbReference type="PROSITE-ProRule" id="PRU00339"/>
    </source>
</evidence>
<dbReference type="SMART" id="SM00028">
    <property type="entry name" value="TPR"/>
    <property type="match status" value="5"/>
</dbReference>
<dbReference type="Pfam" id="PF21413">
    <property type="entry name" value="SHQ1-like_CS"/>
    <property type="match status" value="1"/>
</dbReference>
<evidence type="ECO:0000256" key="6">
    <source>
        <dbReference type="ARBA" id="ARBA00022902"/>
    </source>
</evidence>
<dbReference type="GO" id="GO:0005634">
    <property type="term" value="C:nucleus"/>
    <property type="evidence" value="ECO:0007669"/>
    <property type="project" value="UniProtKB-SubCell"/>
</dbReference>
<evidence type="ECO:0000256" key="8">
    <source>
        <dbReference type="ARBA" id="ARBA00023273"/>
    </source>
</evidence>
<dbReference type="PROSITE" id="PS50005">
    <property type="entry name" value="TPR"/>
    <property type="match status" value="1"/>
</dbReference>
<keyword evidence="8" id="KW-0966">Cell projection</keyword>
<feature type="region of interest" description="Disordered" evidence="12">
    <location>
        <begin position="125"/>
        <end position="239"/>
    </location>
</feature>
<name>A0AAX4PE09_9CHLO</name>
<feature type="compositionally biased region" description="Basic and acidic residues" evidence="12">
    <location>
        <begin position="125"/>
        <end position="160"/>
    </location>
</feature>
<dbReference type="InterPro" id="IPR007052">
    <property type="entry name" value="CS_dom"/>
</dbReference>
<organism evidence="14 15">
    <name type="scientific">Chloropicon roscoffensis</name>
    <dbReference type="NCBI Taxonomy" id="1461544"/>
    <lineage>
        <taxon>Eukaryota</taxon>
        <taxon>Viridiplantae</taxon>
        <taxon>Chlorophyta</taxon>
        <taxon>Chloropicophyceae</taxon>
        <taxon>Chloropicales</taxon>
        <taxon>Chloropicaceae</taxon>
        <taxon>Chloropicon</taxon>
    </lineage>
</organism>
<evidence type="ECO:0000256" key="9">
    <source>
        <dbReference type="ARBA" id="ARBA00024190"/>
    </source>
</evidence>